<evidence type="ECO:0000313" key="2">
    <source>
        <dbReference type="EMBL" id="OCK77725.1"/>
    </source>
</evidence>
<keyword evidence="1" id="KW-0469">Meiosis</keyword>
<dbReference type="EMBL" id="KV745104">
    <property type="protein sequence ID" value="OCK77725.1"/>
    <property type="molecule type" value="Genomic_DNA"/>
</dbReference>
<evidence type="ECO:0000256" key="1">
    <source>
        <dbReference type="ARBA" id="ARBA00023254"/>
    </source>
</evidence>
<dbReference type="AlphaFoldDB" id="A0A8E2E5E4"/>
<dbReference type="InterPro" id="IPR013940">
    <property type="entry name" value="Spo22/ZIP4/TEX11"/>
</dbReference>
<dbReference type="InterPro" id="IPR039057">
    <property type="entry name" value="Spo22/ZIP4"/>
</dbReference>
<sequence>MLSKVTGSGSYLFPPSAFRLNLPPLKLHFPIAQMAPLNTARSEREKKLKLLLSFTKSVPDRITAIPRDPALSTELQAHIHTLPLSHSATATAKQEELDRAGTELWNLSTRLRRDESHNDKKLLCLLRVFAFLLLDSGHGQSGSLSTVKGMKQGCVRLLRVALKAAKFCLDQKQIELCLKVLERAAVFEDQLGKVGVPGSGVDGELRARLKAEYFVLRTALAWRQERMDIAEHMFSKSALVGNHLDPATAENLSDLLYEIGKDMLHKKNYEMAVKWLGRSHDVLGEQDLEKLSVDAGELRLSIMQSLVKAFMKLKNPDAEGKAWELVNLLETDYGDKMVVSLLKLELLSSAATIDADQYYSVLLRMIRSIVLTEVNFKTIMHHIHKLKDHNNATACKILDDLIVLCLFSAENQDWIEKATITRIWLSTKGPDSCNIVKSLQELFDAVSRGTKNPFGAPATHAAQTLLWKRIESAYSQAEYESTELWCRLSVHSLFDKAGEFNKAKIARKMILCALSRQEWSAARDIFFQMSDSGKAEAMTRYLMYKVSLRSGHADLAGECLDAVCHKSSKDATLLYACVLEAQKAGDRRQAIAALRKVLEKYGCSVPAGIHLPALLRCTTRLLVSELVTEGKLNQDIAEELCKVFEGAATQAKASRQRPATLAQQQFTTSEFEWFSKNSYNLSLKHCAELHPQKLTRLLNACAQFITLLKDQDQDEANDDLNLRLMFCDFLAACAFVTLARAEDNIQASLQHYLAVRRHSQSFRNIASEQLRSEKLGDSARVDLIAKHFQVIKFELEAILKLEVWNSMDDLFEECWKYENPHQYETLADLVLVIHSCIVKVDPAGKYQAKILAVLQKIINITWRHGGNDIVKLAHWIRCLFQIALSFDEKISLSCLDQATNMARKKQGEQNHYPTAELEWLATTSFNRGVDFYCASDDENSRVWAEKALVLASVAEDGGILRDLLMEKYSGLRWEAETA</sequence>
<dbReference type="OrthoDB" id="65716at2759"/>
<organism evidence="2 3">
    <name type="scientific">Lepidopterella palustris CBS 459.81</name>
    <dbReference type="NCBI Taxonomy" id="1314670"/>
    <lineage>
        <taxon>Eukaryota</taxon>
        <taxon>Fungi</taxon>
        <taxon>Dikarya</taxon>
        <taxon>Ascomycota</taxon>
        <taxon>Pezizomycotina</taxon>
        <taxon>Dothideomycetes</taxon>
        <taxon>Pleosporomycetidae</taxon>
        <taxon>Mytilinidiales</taxon>
        <taxon>Argynnaceae</taxon>
        <taxon>Lepidopterella</taxon>
    </lineage>
</organism>
<dbReference type="Pfam" id="PF08631">
    <property type="entry name" value="SPO22"/>
    <property type="match status" value="1"/>
</dbReference>
<accession>A0A8E2E5E4</accession>
<gene>
    <name evidence="2" type="ORF">K432DRAFT_407061</name>
</gene>
<name>A0A8E2E5E4_9PEZI</name>
<proteinExistence type="predicted"/>
<dbReference type="Proteomes" id="UP000250266">
    <property type="component" value="Unassembled WGS sequence"/>
</dbReference>
<reference evidence="2 3" key="1">
    <citation type="journal article" date="2016" name="Nat. Commun.">
        <title>Ectomycorrhizal ecology is imprinted in the genome of the dominant symbiotic fungus Cenococcum geophilum.</title>
        <authorList>
            <consortium name="DOE Joint Genome Institute"/>
            <person name="Peter M."/>
            <person name="Kohler A."/>
            <person name="Ohm R.A."/>
            <person name="Kuo A."/>
            <person name="Krutzmann J."/>
            <person name="Morin E."/>
            <person name="Arend M."/>
            <person name="Barry K.W."/>
            <person name="Binder M."/>
            <person name="Choi C."/>
            <person name="Clum A."/>
            <person name="Copeland A."/>
            <person name="Grisel N."/>
            <person name="Haridas S."/>
            <person name="Kipfer T."/>
            <person name="LaButti K."/>
            <person name="Lindquist E."/>
            <person name="Lipzen A."/>
            <person name="Maire R."/>
            <person name="Meier B."/>
            <person name="Mihaltcheva S."/>
            <person name="Molinier V."/>
            <person name="Murat C."/>
            <person name="Poggeler S."/>
            <person name="Quandt C.A."/>
            <person name="Sperisen C."/>
            <person name="Tritt A."/>
            <person name="Tisserant E."/>
            <person name="Crous P.W."/>
            <person name="Henrissat B."/>
            <person name="Nehls U."/>
            <person name="Egli S."/>
            <person name="Spatafora J.W."/>
            <person name="Grigoriev I.V."/>
            <person name="Martin F.M."/>
        </authorList>
    </citation>
    <scope>NUCLEOTIDE SEQUENCE [LARGE SCALE GENOMIC DNA]</scope>
    <source>
        <strain evidence="2 3">CBS 459.81</strain>
    </source>
</reference>
<dbReference type="GO" id="GO:0090173">
    <property type="term" value="P:regulation of synaptonemal complex assembly"/>
    <property type="evidence" value="ECO:0007669"/>
    <property type="project" value="InterPro"/>
</dbReference>
<evidence type="ECO:0000313" key="3">
    <source>
        <dbReference type="Proteomes" id="UP000250266"/>
    </source>
</evidence>
<dbReference type="PANTHER" id="PTHR40375">
    <property type="entry name" value="SPORULATION-SPECIFIC PROTEIN 22"/>
    <property type="match status" value="1"/>
</dbReference>
<protein>
    <submittedName>
        <fullName evidence="2">SPO22-domain-containing protein</fullName>
    </submittedName>
</protein>
<dbReference type="GO" id="GO:0051321">
    <property type="term" value="P:meiotic cell cycle"/>
    <property type="evidence" value="ECO:0007669"/>
    <property type="project" value="UniProtKB-KW"/>
</dbReference>
<dbReference type="PANTHER" id="PTHR40375:SF2">
    <property type="entry name" value="SPORULATION-SPECIFIC PROTEIN 22"/>
    <property type="match status" value="1"/>
</dbReference>
<keyword evidence="3" id="KW-1185">Reference proteome</keyword>